<accession>A0A9N9LKP7</accession>
<organism evidence="2 3">
    <name type="scientific">Hymenoscyphus albidus</name>
    <dbReference type="NCBI Taxonomy" id="595503"/>
    <lineage>
        <taxon>Eukaryota</taxon>
        <taxon>Fungi</taxon>
        <taxon>Dikarya</taxon>
        <taxon>Ascomycota</taxon>
        <taxon>Pezizomycotina</taxon>
        <taxon>Leotiomycetes</taxon>
        <taxon>Helotiales</taxon>
        <taxon>Helotiaceae</taxon>
        <taxon>Hymenoscyphus</taxon>
    </lineage>
</organism>
<comment type="caution">
    <text evidence="2">The sequence shown here is derived from an EMBL/GenBank/DDBJ whole genome shotgun (WGS) entry which is preliminary data.</text>
</comment>
<feature type="region of interest" description="Disordered" evidence="1">
    <location>
        <begin position="1"/>
        <end position="23"/>
    </location>
</feature>
<sequence length="83" mass="9172">MDPTPILRSKKLENGPDPVLGTTKLAVNPLKAPEYDRRQGGHAAYFPLSRRPGDSWRCGFPTQRLSVAEGSPDLRKQAESLLD</sequence>
<dbReference type="AlphaFoldDB" id="A0A9N9LKP7"/>
<reference evidence="2" key="1">
    <citation type="submission" date="2021-07" db="EMBL/GenBank/DDBJ databases">
        <authorList>
            <person name="Durling M."/>
        </authorList>
    </citation>
    <scope>NUCLEOTIDE SEQUENCE</scope>
</reference>
<gene>
    <name evidence="2" type="ORF">HYALB_00012290</name>
</gene>
<evidence type="ECO:0000313" key="2">
    <source>
        <dbReference type="EMBL" id="CAG8975513.1"/>
    </source>
</evidence>
<evidence type="ECO:0000313" key="3">
    <source>
        <dbReference type="Proteomes" id="UP000701801"/>
    </source>
</evidence>
<keyword evidence="3" id="KW-1185">Reference proteome</keyword>
<dbReference type="EMBL" id="CAJVRM010000140">
    <property type="protein sequence ID" value="CAG8975513.1"/>
    <property type="molecule type" value="Genomic_DNA"/>
</dbReference>
<proteinExistence type="predicted"/>
<name>A0A9N9LKP7_9HELO</name>
<dbReference type="Proteomes" id="UP000701801">
    <property type="component" value="Unassembled WGS sequence"/>
</dbReference>
<protein>
    <submittedName>
        <fullName evidence="2">Uncharacterized protein</fullName>
    </submittedName>
</protein>
<evidence type="ECO:0000256" key="1">
    <source>
        <dbReference type="SAM" id="MobiDB-lite"/>
    </source>
</evidence>